<proteinExistence type="predicted"/>
<keyword evidence="3" id="KW-1185">Reference proteome</keyword>
<feature type="compositionally biased region" description="Low complexity" evidence="1">
    <location>
        <begin position="706"/>
        <end position="735"/>
    </location>
</feature>
<feature type="compositionally biased region" description="Low complexity" evidence="1">
    <location>
        <begin position="538"/>
        <end position="548"/>
    </location>
</feature>
<feature type="compositionally biased region" description="Polar residues" evidence="1">
    <location>
        <begin position="456"/>
        <end position="475"/>
    </location>
</feature>
<dbReference type="AlphaFoldDB" id="A0A0D7BD95"/>
<dbReference type="OrthoDB" id="3271284at2759"/>
<evidence type="ECO:0000313" key="2">
    <source>
        <dbReference type="EMBL" id="KIY68139.1"/>
    </source>
</evidence>
<evidence type="ECO:0000256" key="1">
    <source>
        <dbReference type="SAM" id="MobiDB-lite"/>
    </source>
</evidence>
<feature type="compositionally biased region" description="Basic and acidic residues" evidence="1">
    <location>
        <begin position="614"/>
        <end position="629"/>
    </location>
</feature>
<feature type="region of interest" description="Disordered" evidence="1">
    <location>
        <begin position="514"/>
        <end position="640"/>
    </location>
</feature>
<feature type="region of interest" description="Disordered" evidence="1">
    <location>
        <begin position="337"/>
        <end position="382"/>
    </location>
</feature>
<accession>A0A0D7BD95</accession>
<dbReference type="STRING" id="1314674.A0A0D7BD95"/>
<feature type="region of interest" description="Disordered" evidence="1">
    <location>
        <begin position="412"/>
        <end position="494"/>
    </location>
</feature>
<feature type="region of interest" description="Disordered" evidence="1">
    <location>
        <begin position="672"/>
        <end position="761"/>
    </location>
</feature>
<dbReference type="Proteomes" id="UP000054007">
    <property type="component" value="Unassembled WGS sequence"/>
</dbReference>
<reference evidence="2 3" key="1">
    <citation type="journal article" date="2015" name="Fungal Genet. Biol.">
        <title>Evolution of novel wood decay mechanisms in Agaricales revealed by the genome sequences of Fistulina hepatica and Cylindrobasidium torrendii.</title>
        <authorList>
            <person name="Floudas D."/>
            <person name="Held B.W."/>
            <person name="Riley R."/>
            <person name="Nagy L.G."/>
            <person name="Koehler G."/>
            <person name="Ransdell A.S."/>
            <person name="Younus H."/>
            <person name="Chow J."/>
            <person name="Chiniquy J."/>
            <person name="Lipzen A."/>
            <person name="Tritt A."/>
            <person name="Sun H."/>
            <person name="Haridas S."/>
            <person name="LaButti K."/>
            <person name="Ohm R.A."/>
            <person name="Kues U."/>
            <person name="Blanchette R.A."/>
            <person name="Grigoriev I.V."/>
            <person name="Minto R.E."/>
            <person name="Hibbett D.S."/>
        </authorList>
    </citation>
    <scope>NUCLEOTIDE SEQUENCE [LARGE SCALE GENOMIC DNA]</scope>
    <source>
        <strain evidence="2 3">FP15055 ss-10</strain>
    </source>
</reference>
<feature type="compositionally biased region" description="Polar residues" evidence="1">
    <location>
        <begin position="358"/>
        <end position="373"/>
    </location>
</feature>
<feature type="compositionally biased region" description="Pro residues" evidence="1">
    <location>
        <begin position="572"/>
        <end position="590"/>
    </location>
</feature>
<name>A0A0D7BD95_9AGAR</name>
<sequence>MPALPSFMSLSRHRNKSKSTKLPLEEPGTLNILQSQSLRGSRDVFDIDNAGGESRGATLGRMQLDASLPKRESNWFTGHLSTSAPTNLNNVKTTPSRGLKRGKNGELYYDYDDDLARSEDAIANLEALTGVNGYNSTTELTRTPSSDGNNAAAGSSRKPKTTPAPIIIPTSSHSTLDHGEEAIDPSPMLARPKSHESLDGWSAVSGSTLARALLANPFALSENGTMLSTVSRLDSAVLPRNEEGFPSRAPTRRNTPPPDILEDPQAHSVDAELDSGSSKEVVLPALMLDSTLLNTSSSGIANETSSDSYLGDSGEHVAPPEIVTDRTFKTAQEEAIARGASRRLASETSQDGRDMDSDSTSTASPSQTKSSHYPSKVKIMPMGRSLSNVSASNRLEMLELSRTLSLREAPQGRLSLLPIGPRPKQSKDTSGPRHHSFSSSMILSESMRPHSMETPGASTISRPSEQRDSVSSSHVGPTIPNGHFSEPVPPATTEMRHPRVNSIERLHISLPAVSPLRTRHSSPASTLGLEQNLPALPSSPVSPNSRSPQDADIPRSPAPSTIYLVGSDTPLLVPPPPPMAPPPPPPPAPPQHTGTYLSRPPETLRATPLSPLVERSEESWSPRTTEESGRMVGTSINASEGPPVIPSAGFHARAASHPSILTTTHRHCLSWDNHSSSHNHDHEQQSIPMGSPPSYEYVVSLDETASSSSHSSHSAPRDSISSLSSVTDSVSSTTTVRRRRTTRAPIGPRQPARDRSSFPPVTRTVEEQEATSNIQAQARTFASPLIPSPALEFPTPPLPLRGYSLDAARLAFTPQQLEDIVANAIRWSADPSSVRLLQQEAVDVQIPLRLEALIERRAQLQHKYKLEVRRRTDLFDQILRGDAHVGIHELKVLCVSLDDMSAELHAVDEQVAQLNTLVHFHKSSALAIALQKVNHAFLDGFSRAQGLKKQVQALQADRDEAWYLAEAAARDLQEMAHLEDSVDSPWCRTNTALKRLSSLRASRPASMISVHSSSGLRSAMDIPPVPPIMWKDISSPPLDNARIFEADLGRVYDELHEMLGLPVPHDRPTLRRARSLMKPSTEVEVGFRQDNCIRLSRPRSLPNLLAVEP</sequence>
<feature type="compositionally biased region" description="Low complexity" evidence="1">
    <location>
        <begin position="437"/>
        <end position="446"/>
    </location>
</feature>
<protein>
    <submittedName>
        <fullName evidence="2">Uncharacterized protein</fullName>
    </submittedName>
</protein>
<evidence type="ECO:0000313" key="3">
    <source>
        <dbReference type="Proteomes" id="UP000054007"/>
    </source>
</evidence>
<dbReference type="EMBL" id="KN880509">
    <property type="protein sequence ID" value="KIY68139.1"/>
    <property type="molecule type" value="Genomic_DNA"/>
</dbReference>
<feature type="compositionally biased region" description="Low complexity" evidence="1">
    <location>
        <begin position="145"/>
        <end position="174"/>
    </location>
</feature>
<feature type="compositionally biased region" description="Polar residues" evidence="1">
    <location>
        <begin position="135"/>
        <end position="144"/>
    </location>
</feature>
<gene>
    <name evidence="2" type="ORF">CYLTODRAFT_490042</name>
</gene>
<feature type="region of interest" description="Disordered" evidence="1">
    <location>
        <begin position="135"/>
        <end position="177"/>
    </location>
</feature>
<feature type="region of interest" description="Disordered" evidence="1">
    <location>
        <begin position="238"/>
        <end position="264"/>
    </location>
</feature>
<organism evidence="2 3">
    <name type="scientific">Cylindrobasidium torrendii FP15055 ss-10</name>
    <dbReference type="NCBI Taxonomy" id="1314674"/>
    <lineage>
        <taxon>Eukaryota</taxon>
        <taxon>Fungi</taxon>
        <taxon>Dikarya</taxon>
        <taxon>Basidiomycota</taxon>
        <taxon>Agaricomycotina</taxon>
        <taxon>Agaricomycetes</taxon>
        <taxon>Agaricomycetidae</taxon>
        <taxon>Agaricales</taxon>
        <taxon>Marasmiineae</taxon>
        <taxon>Physalacriaceae</taxon>
        <taxon>Cylindrobasidium</taxon>
    </lineage>
</organism>
<feature type="region of interest" description="Disordered" evidence="1">
    <location>
        <begin position="1"/>
        <end position="27"/>
    </location>
</feature>